<dbReference type="KEGG" id="smo:SELMODRAFT_450438"/>
<dbReference type="GO" id="GO:0016747">
    <property type="term" value="F:acyltransferase activity, transferring groups other than amino-acyl groups"/>
    <property type="evidence" value="ECO:0000318"/>
    <property type="project" value="GO_Central"/>
</dbReference>
<dbReference type="InParanoid" id="D8R5V7"/>
<protein>
    <submittedName>
        <fullName evidence="2">BAHD family acyltransferase, clade I</fullName>
        <ecNumber evidence="2">2.3.1.-</ecNumber>
    </submittedName>
</protein>
<dbReference type="GeneID" id="9652757"/>
<dbReference type="InterPro" id="IPR051283">
    <property type="entry name" value="Sec_Metabolite_Acyltrans"/>
</dbReference>
<dbReference type="EC" id="2.3.1.-" evidence="2"/>
<dbReference type="Pfam" id="PF02458">
    <property type="entry name" value="Transferase"/>
    <property type="match status" value="1"/>
</dbReference>
<organism evidence="3">
    <name type="scientific">Selaginella moellendorffii</name>
    <name type="common">Spikemoss</name>
    <dbReference type="NCBI Taxonomy" id="88036"/>
    <lineage>
        <taxon>Eukaryota</taxon>
        <taxon>Viridiplantae</taxon>
        <taxon>Streptophyta</taxon>
        <taxon>Embryophyta</taxon>
        <taxon>Tracheophyta</taxon>
        <taxon>Lycopodiopsida</taxon>
        <taxon>Selaginellales</taxon>
        <taxon>Selaginellaceae</taxon>
        <taxon>Selaginella</taxon>
    </lineage>
</organism>
<keyword evidence="2" id="KW-0012">Acyltransferase</keyword>
<evidence type="ECO:0000313" key="2">
    <source>
        <dbReference type="EMBL" id="EFJ32550.1"/>
    </source>
</evidence>
<evidence type="ECO:0000256" key="1">
    <source>
        <dbReference type="ARBA" id="ARBA00022679"/>
    </source>
</evidence>
<dbReference type="Proteomes" id="UP000001514">
    <property type="component" value="Unassembled WGS sequence"/>
</dbReference>
<dbReference type="AlphaFoldDB" id="D8R5V7"/>
<dbReference type="STRING" id="88036.D8R5V7"/>
<name>D8R5V7_SELML</name>
<keyword evidence="1 2" id="KW-0808">Transferase</keyword>
<evidence type="ECO:0000313" key="3">
    <source>
        <dbReference type="Proteomes" id="UP000001514"/>
    </source>
</evidence>
<dbReference type="PANTHER" id="PTHR31896">
    <property type="entry name" value="FAMILY REGULATORY PROTEIN, PUTATIVE (AFU_ORTHOLOGUE AFUA_3G14730)-RELATED"/>
    <property type="match status" value="1"/>
</dbReference>
<dbReference type="eggNOG" id="ENOG502QTJX">
    <property type="taxonomic scope" value="Eukaryota"/>
</dbReference>
<dbReference type="GO" id="GO:0005737">
    <property type="term" value="C:cytoplasm"/>
    <property type="evidence" value="ECO:0000318"/>
    <property type="project" value="GO_Central"/>
</dbReference>
<dbReference type="PANTHER" id="PTHR31896:SF64">
    <property type="entry name" value="TRICHOTHECENE 3-O-ACETYLTRANSFERASE"/>
    <property type="match status" value="1"/>
</dbReference>
<proteinExistence type="predicted"/>
<dbReference type="Gramene" id="EFJ32550">
    <property type="protein sequence ID" value="EFJ32550"/>
    <property type="gene ID" value="SELMODRAFT_450438"/>
</dbReference>
<dbReference type="InterPro" id="IPR023213">
    <property type="entry name" value="CAT-like_dom_sf"/>
</dbReference>
<dbReference type="HOGENOM" id="CLU_014546_2_0_1"/>
<dbReference type="Gene3D" id="3.30.559.10">
    <property type="entry name" value="Chloramphenicol acetyltransferase-like domain"/>
    <property type="match status" value="2"/>
</dbReference>
<dbReference type="OrthoDB" id="1862401at2759"/>
<reference evidence="2 3" key="1">
    <citation type="journal article" date="2011" name="Science">
        <title>The Selaginella genome identifies genetic changes associated with the evolution of vascular plants.</title>
        <authorList>
            <person name="Banks J.A."/>
            <person name="Nishiyama T."/>
            <person name="Hasebe M."/>
            <person name="Bowman J.L."/>
            <person name="Gribskov M."/>
            <person name="dePamphilis C."/>
            <person name="Albert V.A."/>
            <person name="Aono N."/>
            <person name="Aoyama T."/>
            <person name="Ambrose B.A."/>
            <person name="Ashton N.W."/>
            <person name="Axtell M.J."/>
            <person name="Barker E."/>
            <person name="Barker M.S."/>
            <person name="Bennetzen J.L."/>
            <person name="Bonawitz N.D."/>
            <person name="Chapple C."/>
            <person name="Cheng C."/>
            <person name="Correa L.G."/>
            <person name="Dacre M."/>
            <person name="DeBarry J."/>
            <person name="Dreyer I."/>
            <person name="Elias M."/>
            <person name="Engstrom E.M."/>
            <person name="Estelle M."/>
            <person name="Feng L."/>
            <person name="Finet C."/>
            <person name="Floyd S.K."/>
            <person name="Frommer W.B."/>
            <person name="Fujita T."/>
            <person name="Gramzow L."/>
            <person name="Gutensohn M."/>
            <person name="Harholt J."/>
            <person name="Hattori M."/>
            <person name="Heyl A."/>
            <person name="Hirai T."/>
            <person name="Hiwatashi Y."/>
            <person name="Ishikawa M."/>
            <person name="Iwata M."/>
            <person name="Karol K.G."/>
            <person name="Koehler B."/>
            <person name="Kolukisaoglu U."/>
            <person name="Kubo M."/>
            <person name="Kurata T."/>
            <person name="Lalonde S."/>
            <person name="Li K."/>
            <person name="Li Y."/>
            <person name="Litt A."/>
            <person name="Lyons E."/>
            <person name="Manning G."/>
            <person name="Maruyama T."/>
            <person name="Michael T.P."/>
            <person name="Mikami K."/>
            <person name="Miyazaki S."/>
            <person name="Morinaga S."/>
            <person name="Murata T."/>
            <person name="Mueller-Roeber B."/>
            <person name="Nelson D.R."/>
            <person name="Obara M."/>
            <person name="Oguri Y."/>
            <person name="Olmstead R.G."/>
            <person name="Onodera N."/>
            <person name="Petersen B.L."/>
            <person name="Pils B."/>
            <person name="Prigge M."/>
            <person name="Rensing S.A."/>
            <person name="Riano-Pachon D.M."/>
            <person name="Roberts A.W."/>
            <person name="Sato Y."/>
            <person name="Scheller H.V."/>
            <person name="Schulz B."/>
            <person name="Schulz C."/>
            <person name="Shakirov E.V."/>
            <person name="Shibagaki N."/>
            <person name="Shinohara N."/>
            <person name="Shippen D.E."/>
            <person name="Soerensen I."/>
            <person name="Sotooka R."/>
            <person name="Sugimoto N."/>
            <person name="Sugita M."/>
            <person name="Sumikawa N."/>
            <person name="Tanurdzic M."/>
            <person name="Theissen G."/>
            <person name="Ulvskov P."/>
            <person name="Wakazuki S."/>
            <person name="Weng J.K."/>
            <person name="Willats W.W."/>
            <person name="Wipf D."/>
            <person name="Wolf P.G."/>
            <person name="Yang L."/>
            <person name="Zimmer A.D."/>
            <person name="Zhu Q."/>
            <person name="Mitros T."/>
            <person name="Hellsten U."/>
            <person name="Loque D."/>
            <person name="Otillar R."/>
            <person name="Salamov A."/>
            <person name="Schmutz J."/>
            <person name="Shapiro H."/>
            <person name="Lindquist E."/>
            <person name="Lucas S."/>
            <person name="Rokhsar D."/>
            <person name="Grigoriev I.V."/>
        </authorList>
    </citation>
    <scope>NUCLEOTIDE SEQUENCE [LARGE SCALE GENOMIC DNA]</scope>
</reference>
<accession>D8R5V7</accession>
<keyword evidence="3" id="KW-1185">Reference proteome</keyword>
<dbReference type="OMA" id="DVEICIA"/>
<dbReference type="EMBL" id="GL377572">
    <property type="protein sequence ID" value="EFJ32550.1"/>
    <property type="molecule type" value="Genomic_DNA"/>
</dbReference>
<sequence length="441" mass="48327">MEEVAIVSSEFVGPAKAFDHPPKFELSTFDRLMGYAGYQKRMLFYKSAPENVEDLLKSSLAEALVPFYPFASRMRAGDGVSTPALELDCSSVDFSAKFTVATTKKSLAQLGFFEPCEFCDTLCQIGSPPPAYPWKIEDPLLFVQITRFGCGGVSLGVGFSHQVADGVSFWHFMTSWAEIARTGQMISAPPVISYNYKGLELSEEEHMRNAVGYWGAEIVPSVEKMPLVVPNSSPMATRQYRFDRSAIAELKSRAAAGSSDARFSTYVALCAEFWRRTVIAQGFPDSQTVRFFVLASCRGRIASIPTSYFGNAICGLLAIASAGDLKNRGLPFAARTIHDAIQAFDGARVESALSTILWMIQAPRPVRVTPFGQAVSSNQHPVEKSEFGFGKPCGITFGTNDLHEGKIYLFPSSDGGVVVTVVLKEENMKRMIQQDEDPSII</sequence>
<gene>
    <name evidence="2" type="primary">BAHDa1-2</name>
    <name evidence="2" type="ORF">SELMODRAFT_450438</name>
</gene>